<evidence type="ECO:0000313" key="2">
    <source>
        <dbReference type="Proteomes" id="UP000009168"/>
    </source>
</evidence>
<accession>Q233U6</accession>
<protein>
    <submittedName>
        <fullName evidence="1">Uncharacterized protein</fullName>
    </submittedName>
</protein>
<dbReference type="EMBL" id="GG662768">
    <property type="protein sequence ID" value="EAR91838.3"/>
    <property type="molecule type" value="Genomic_DNA"/>
</dbReference>
<dbReference type="RefSeq" id="XP_001012083.3">
    <property type="nucleotide sequence ID" value="XM_001012083.3"/>
</dbReference>
<proteinExistence type="predicted"/>
<dbReference type="GeneID" id="7846651"/>
<dbReference type="AlphaFoldDB" id="Q233U6"/>
<sequence>MQFQNFLIVLQIDTLQQIQKIPIQNDFVFIGNDSINKIQIFKQATAIILFKLFNTSLINIIQQLYDTNQFKLVYQLDINYFNYNPQSIQLATENQSVTFGLQKENIVTINNDINYISIYDSISQLLVLAKKTSQCVLERQIIIFFNFHL</sequence>
<dbReference type="InParanoid" id="Q233U6"/>
<gene>
    <name evidence="1" type="ORF">TTHERM_00988290</name>
</gene>
<keyword evidence="2" id="KW-1185">Reference proteome</keyword>
<dbReference type="Proteomes" id="UP000009168">
    <property type="component" value="Unassembled WGS sequence"/>
</dbReference>
<reference evidence="2" key="1">
    <citation type="journal article" date="2006" name="PLoS Biol.">
        <title>Macronuclear genome sequence of the ciliate Tetrahymena thermophila, a model eukaryote.</title>
        <authorList>
            <person name="Eisen J.A."/>
            <person name="Coyne R.S."/>
            <person name="Wu M."/>
            <person name="Wu D."/>
            <person name="Thiagarajan M."/>
            <person name="Wortman J.R."/>
            <person name="Badger J.H."/>
            <person name="Ren Q."/>
            <person name="Amedeo P."/>
            <person name="Jones K.M."/>
            <person name="Tallon L.J."/>
            <person name="Delcher A.L."/>
            <person name="Salzberg S.L."/>
            <person name="Silva J.C."/>
            <person name="Haas B.J."/>
            <person name="Majoros W.H."/>
            <person name="Farzad M."/>
            <person name="Carlton J.M."/>
            <person name="Smith R.K. Jr."/>
            <person name="Garg J."/>
            <person name="Pearlman R.E."/>
            <person name="Karrer K.M."/>
            <person name="Sun L."/>
            <person name="Manning G."/>
            <person name="Elde N.C."/>
            <person name="Turkewitz A.P."/>
            <person name="Asai D.J."/>
            <person name="Wilkes D.E."/>
            <person name="Wang Y."/>
            <person name="Cai H."/>
            <person name="Collins K."/>
            <person name="Stewart B.A."/>
            <person name="Lee S.R."/>
            <person name="Wilamowska K."/>
            <person name="Weinberg Z."/>
            <person name="Ruzzo W.L."/>
            <person name="Wloga D."/>
            <person name="Gaertig J."/>
            <person name="Frankel J."/>
            <person name="Tsao C.-C."/>
            <person name="Gorovsky M.A."/>
            <person name="Keeling P.J."/>
            <person name="Waller R.F."/>
            <person name="Patron N.J."/>
            <person name="Cherry J.M."/>
            <person name="Stover N.A."/>
            <person name="Krieger C.J."/>
            <person name="del Toro C."/>
            <person name="Ryder H.F."/>
            <person name="Williamson S.C."/>
            <person name="Barbeau R.A."/>
            <person name="Hamilton E.P."/>
            <person name="Orias E."/>
        </authorList>
    </citation>
    <scope>NUCLEOTIDE SEQUENCE [LARGE SCALE GENOMIC DNA]</scope>
    <source>
        <strain evidence="2">SB210</strain>
    </source>
</reference>
<evidence type="ECO:0000313" key="1">
    <source>
        <dbReference type="EMBL" id="EAR91838.3"/>
    </source>
</evidence>
<name>Q233U6_TETTS</name>
<dbReference type="KEGG" id="tet:TTHERM_00988290"/>
<organism evidence="1 2">
    <name type="scientific">Tetrahymena thermophila (strain SB210)</name>
    <dbReference type="NCBI Taxonomy" id="312017"/>
    <lineage>
        <taxon>Eukaryota</taxon>
        <taxon>Sar</taxon>
        <taxon>Alveolata</taxon>
        <taxon>Ciliophora</taxon>
        <taxon>Intramacronucleata</taxon>
        <taxon>Oligohymenophorea</taxon>
        <taxon>Hymenostomatida</taxon>
        <taxon>Tetrahymenina</taxon>
        <taxon>Tetrahymenidae</taxon>
        <taxon>Tetrahymena</taxon>
    </lineage>
</organism>
<dbReference type="HOGENOM" id="CLU_1819723_0_0_1"/>